<protein>
    <submittedName>
        <fullName evidence="2">Ketosteroid isomerase-related protein</fullName>
    </submittedName>
</protein>
<keyword evidence="2" id="KW-0413">Isomerase</keyword>
<dbReference type="SUPFAM" id="SSF54427">
    <property type="entry name" value="NTF2-like"/>
    <property type="match status" value="1"/>
</dbReference>
<evidence type="ECO:0000259" key="1">
    <source>
        <dbReference type="Pfam" id="PF12680"/>
    </source>
</evidence>
<dbReference type="STRING" id="1079859.SAMN04515674_102110"/>
<evidence type="ECO:0000313" key="2">
    <source>
        <dbReference type="EMBL" id="SFP25056.1"/>
    </source>
</evidence>
<dbReference type="InterPro" id="IPR037401">
    <property type="entry name" value="SnoaL-like"/>
</dbReference>
<sequence>MHPNQQLIQNFYEAFARKDYKAMAACYHPEATFKDEVFSLKGKEIAAMWHLLCERGADLELSFSGIEADDNTGKANWEAWYHFSQSGKRVHNVIQSAFTFKDGKILTQRDTFNFYSWMSQALGWMGRLFGWTGFLQNKVKERASENIKRFIRKHTQYQE</sequence>
<keyword evidence="3" id="KW-1185">Reference proteome</keyword>
<organism evidence="2 3">
    <name type="scientific">Pseudarcicella hirudinis</name>
    <dbReference type="NCBI Taxonomy" id="1079859"/>
    <lineage>
        <taxon>Bacteria</taxon>
        <taxon>Pseudomonadati</taxon>
        <taxon>Bacteroidota</taxon>
        <taxon>Cytophagia</taxon>
        <taxon>Cytophagales</taxon>
        <taxon>Flectobacillaceae</taxon>
        <taxon>Pseudarcicella</taxon>
    </lineage>
</organism>
<evidence type="ECO:0000313" key="3">
    <source>
        <dbReference type="Proteomes" id="UP000199306"/>
    </source>
</evidence>
<dbReference type="AlphaFoldDB" id="A0A1I5NUR0"/>
<feature type="domain" description="SnoaL-like" evidence="1">
    <location>
        <begin position="8"/>
        <end position="105"/>
    </location>
</feature>
<dbReference type="EMBL" id="FOXH01000002">
    <property type="protein sequence ID" value="SFP25056.1"/>
    <property type="molecule type" value="Genomic_DNA"/>
</dbReference>
<accession>A0A1I5NUR0</accession>
<dbReference type="Pfam" id="PF12680">
    <property type="entry name" value="SnoaL_2"/>
    <property type="match status" value="1"/>
</dbReference>
<reference evidence="2 3" key="1">
    <citation type="submission" date="2016-10" db="EMBL/GenBank/DDBJ databases">
        <authorList>
            <person name="de Groot N.N."/>
        </authorList>
    </citation>
    <scope>NUCLEOTIDE SEQUENCE [LARGE SCALE GENOMIC DNA]</scope>
    <source>
        <strain evidence="3">E92,LMG 26720,CCM 7988</strain>
    </source>
</reference>
<dbReference type="GO" id="GO:0016853">
    <property type="term" value="F:isomerase activity"/>
    <property type="evidence" value="ECO:0007669"/>
    <property type="project" value="UniProtKB-KW"/>
</dbReference>
<dbReference type="InterPro" id="IPR032710">
    <property type="entry name" value="NTF2-like_dom_sf"/>
</dbReference>
<name>A0A1I5NUR0_9BACT</name>
<dbReference type="RefSeq" id="WP_092012366.1">
    <property type="nucleotide sequence ID" value="NZ_FOXH01000002.1"/>
</dbReference>
<dbReference type="Gene3D" id="3.10.450.50">
    <property type="match status" value="1"/>
</dbReference>
<gene>
    <name evidence="2" type="ORF">SAMN04515674_102110</name>
</gene>
<proteinExistence type="predicted"/>
<dbReference type="Proteomes" id="UP000199306">
    <property type="component" value="Unassembled WGS sequence"/>
</dbReference>
<dbReference type="OrthoDB" id="391735at2"/>